<dbReference type="GO" id="GO:0030246">
    <property type="term" value="F:carbohydrate binding"/>
    <property type="evidence" value="ECO:0007669"/>
    <property type="project" value="InterPro"/>
</dbReference>
<dbReference type="OrthoDB" id="9791280at2"/>
<dbReference type="Proteomes" id="UP000293142">
    <property type="component" value="Unassembled WGS sequence"/>
</dbReference>
<organism evidence="1 2">
    <name type="scientific">Paenibacillus thalictri</name>
    <dbReference type="NCBI Taxonomy" id="2527873"/>
    <lineage>
        <taxon>Bacteria</taxon>
        <taxon>Bacillati</taxon>
        <taxon>Bacillota</taxon>
        <taxon>Bacilli</taxon>
        <taxon>Bacillales</taxon>
        <taxon>Paenibacillaceae</taxon>
        <taxon>Paenibacillus</taxon>
    </lineage>
</organism>
<reference evidence="1 2" key="1">
    <citation type="submission" date="2019-02" db="EMBL/GenBank/DDBJ databases">
        <title>Paenibacillus sp. nov., isolated from surface-sterilized tissue of Thalictrum simplex L.</title>
        <authorList>
            <person name="Tuo L."/>
        </authorList>
    </citation>
    <scope>NUCLEOTIDE SEQUENCE [LARGE SCALE GENOMIC DNA]</scope>
    <source>
        <strain evidence="1 2">N2SHLJ1</strain>
    </source>
</reference>
<proteinExistence type="predicted"/>
<dbReference type="InterPro" id="IPR027839">
    <property type="entry name" value="DUF4432"/>
</dbReference>
<dbReference type="RefSeq" id="WP_131018832.1">
    <property type="nucleotide sequence ID" value="NZ_SIRE01000045.1"/>
</dbReference>
<dbReference type="Gene3D" id="2.70.98.10">
    <property type="match status" value="1"/>
</dbReference>
<sequence length="346" mass="38395">MNLFGHSYTRQELEARIGSMDQLCGFKKLQCTEGLENGTQAIHMWNAAGLQLWVLPDRGMDIGRVHFKGIPLTWSSRTGYVQPAYLQQEGWSKGFHGGLLATCGLNNVGPLCRDGDTFHEQHGSISRTPASAVVCQGVWQDDDYVMTVSGKVHDADSKGRHLQMQRSIRLEGDGLTVSIVDEATNLGLQSEPCMIQYHMNFGFPLIGPDASLSVAGVRRVLDRGRQEEIERARWGSFPLHLKQPEVLYYGCEYTEANEWGGAVVANPGLGLEASIEYTHKTLPHLWRWNQFTDGLHVCAIEPSNCLVKPRTSAKAEGRLPVLEPGQTERYGIRFSIKETSIGGNMP</sequence>
<dbReference type="Pfam" id="PF14486">
    <property type="entry name" value="DUF4432"/>
    <property type="match status" value="1"/>
</dbReference>
<evidence type="ECO:0000313" key="2">
    <source>
        <dbReference type="Proteomes" id="UP000293142"/>
    </source>
</evidence>
<accession>A0A4Q9DEZ7</accession>
<evidence type="ECO:0000313" key="1">
    <source>
        <dbReference type="EMBL" id="TBL68479.1"/>
    </source>
</evidence>
<keyword evidence="2" id="KW-1185">Reference proteome</keyword>
<gene>
    <name evidence="1" type="ORF">EYB31_37920</name>
</gene>
<dbReference type="InterPro" id="IPR014718">
    <property type="entry name" value="GH-type_carb-bd"/>
</dbReference>
<dbReference type="EMBL" id="SIRE01000045">
    <property type="protein sequence ID" value="TBL68479.1"/>
    <property type="molecule type" value="Genomic_DNA"/>
</dbReference>
<protein>
    <submittedName>
        <fullName evidence="1">DUF4432 family protein</fullName>
    </submittedName>
</protein>
<comment type="caution">
    <text evidence="1">The sequence shown here is derived from an EMBL/GenBank/DDBJ whole genome shotgun (WGS) entry which is preliminary data.</text>
</comment>
<name>A0A4Q9DEZ7_9BACL</name>
<dbReference type="AlphaFoldDB" id="A0A4Q9DEZ7"/>